<organism evidence="1 2">
    <name type="scientific">Pseudomonas benzenivorans</name>
    <dbReference type="NCBI Taxonomy" id="556533"/>
    <lineage>
        <taxon>Bacteria</taxon>
        <taxon>Pseudomonadati</taxon>
        <taxon>Pseudomonadota</taxon>
        <taxon>Gammaproteobacteria</taxon>
        <taxon>Pseudomonadales</taxon>
        <taxon>Pseudomonadaceae</taxon>
        <taxon>Pseudomonas</taxon>
    </lineage>
</organism>
<keyword evidence="2" id="KW-1185">Reference proteome</keyword>
<reference evidence="1" key="1">
    <citation type="submission" date="2021-04" db="EMBL/GenBank/DDBJ databases">
        <title>Oceanospirillales bacteria with DddD are important DMSP degraders in coastal seawater.</title>
        <authorList>
            <person name="Liu J."/>
        </authorList>
    </citation>
    <scope>NUCLEOTIDE SEQUENCE</scope>
    <source>
        <strain evidence="1">D13-4</strain>
    </source>
</reference>
<evidence type="ECO:0000313" key="2">
    <source>
        <dbReference type="Proteomes" id="UP001059672"/>
    </source>
</evidence>
<dbReference type="Proteomes" id="UP001059672">
    <property type="component" value="Chromosome"/>
</dbReference>
<accession>A0ABY5H1G8</accession>
<dbReference type="RefSeq" id="WP_255836680.1">
    <property type="nucleotide sequence ID" value="NZ_CP073346.1"/>
</dbReference>
<dbReference type="EMBL" id="CP073346">
    <property type="protein sequence ID" value="UTW06103.1"/>
    <property type="molecule type" value="Genomic_DNA"/>
</dbReference>
<sequence>MDAESIYDELVKLIVTVDDLGSVNVKAAQQLKQRVMPKSIYKYRLGRYNEFGSCWDIENLKNNQIRMT</sequence>
<name>A0ABY5H1G8_9PSED</name>
<proteinExistence type="predicted"/>
<evidence type="ECO:0000313" key="1">
    <source>
        <dbReference type="EMBL" id="UTW06103.1"/>
    </source>
</evidence>
<protein>
    <submittedName>
        <fullName evidence="1">Uncharacterized protein</fullName>
    </submittedName>
</protein>
<gene>
    <name evidence="1" type="ORF">KDW96_12990</name>
</gene>